<dbReference type="InterPro" id="IPR018170">
    <property type="entry name" value="Aldo/ket_reductase_CS"/>
</dbReference>
<dbReference type="GO" id="GO:0016616">
    <property type="term" value="F:oxidoreductase activity, acting on the CH-OH group of donors, NAD or NADP as acceptor"/>
    <property type="evidence" value="ECO:0007669"/>
    <property type="project" value="UniProtKB-ARBA"/>
</dbReference>
<dbReference type="Proteomes" id="UP001595821">
    <property type="component" value="Unassembled WGS sequence"/>
</dbReference>
<reference evidence="5 6" key="1">
    <citation type="journal article" date="2014" name="Int. J. Syst. Evol. Microbiol.">
        <title>Complete genome sequence of Corynebacterium casei LMG S-19264T (=DSM 44701T), isolated from a smear-ripened cheese.</title>
        <authorList>
            <consortium name="US DOE Joint Genome Institute (JGI-PGF)"/>
            <person name="Walter F."/>
            <person name="Albersmeier A."/>
            <person name="Kalinowski J."/>
            <person name="Ruckert C."/>
        </authorList>
    </citation>
    <scope>NUCLEOTIDE SEQUENCE [LARGE SCALE GENOMIC DNA]</scope>
    <source>
        <strain evidence="5 6">IBRC-M 10912</strain>
    </source>
</reference>
<organism evidence="5 6">
    <name type="scientific">Natribaculum luteum</name>
    <dbReference type="NCBI Taxonomy" id="1586232"/>
    <lineage>
        <taxon>Archaea</taxon>
        <taxon>Methanobacteriati</taxon>
        <taxon>Methanobacteriota</taxon>
        <taxon>Stenosarchaea group</taxon>
        <taxon>Halobacteria</taxon>
        <taxon>Halobacteriales</taxon>
        <taxon>Natrialbaceae</taxon>
        <taxon>Natribaculum</taxon>
    </lineage>
</organism>
<dbReference type="InterPro" id="IPR023210">
    <property type="entry name" value="NADP_OxRdtase_dom"/>
</dbReference>
<dbReference type="RefSeq" id="WP_246966843.1">
    <property type="nucleotide sequence ID" value="NZ_CP095397.1"/>
</dbReference>
<dbReference type="AlphaFoldDB" id="A0ABD5NXP4"/>
<feature type="domain" description="NADP-dependent oxidoreductase" evidence="4">
    <location>
        <begin position="16"/>
        <end position="258"/>
    </location>
</feature>
<protein>
    <submittedName>
        <fullName evidence="5">Aldo/keto reductase</fullName>
    </submittedName>
</protein>
<dbReference type="SUPFAM" id="SSF51430">
    <property type="entry name" value="NAD(P)-linked oxidoreductase"/>
    <property type="match status" value="1"/>
</dbReference>
<dbReference type="PANTHER" id="PTHR43827">
    <property type="entry name" value="2,5-DIKETO-D-GLUCONIC ACID REDUCTASE"/>
    <property type="match status" value="1"/>
</dbReference>
<dbReference type="PRINTS" id="PR00069">
    <property type="entry name" value="ALDKETRDTASE"/>
</dbReference>
<dbReference type="PROSITE" id="PS00798">
    <property type="entry name" value="ALDOKETO_REDUCTASE_1"/>
    <property type="match status" value="1"/>
</dbReference>
<keyword evidence="3" id="KW-0560">Oxidoreductase</keyword>
<dbReference type="PIRSF" id="PIRSF000097">
    <property type="entry name" value="AKR"/>
    <property type="match status" value="1"/>
</dbReference>
<evidence type="ECO:0000313" key="5">
    <source>
        <dbReference type="EMBL" id="MFC4246530.1"/>
    </source>
</evidence>
<dbReference type="InterPro" id="IPR020471">
    <property type="entry name" value="AKR"/>
</dbReference>
<evidence type="ECO:0000256" key="3">
    <source>
        <dbReference type="ARBA" id="ARBA00023002"/>
    </source>
</evidence>
<comment type="similarity">
    <text evidence="1">Belongs to the aldo/keto reductase family.</text>
</comment>
<comment type="caution">
    <text evidence="5">The sequence shown here is derived from an EMBL/GenBank/DDBJ whole genome shotgun (WGS) entry which is preliminary data.</text>
</comment>
<dbReference type="InterPro" id="IPR036812">
    <property type="entry name" value="NAD(P)_OxRdtase_dom_sf"/>
</dbReference>
<dbReference type="GeneID" id="71854689"/>
<dbReference type="Pfam" id="PF00248">
    <property type="entry name" value="Aldo_ket_red"/>
    <property type="match status" value="1"/>
</dbReference>
<accession>A0ABD5NXP4</accession>
<proteinExistence type="inferred from homology"/>
<gene>
    <name evidence="5" type="ORF">ACFOZ7_05900</name>
</gene>
<dbReference type="FunFam" id="3.20.20.100:FF:000002">
    <property type="entry name" value="2,5-diketo-D-gluconic acid reductase A"/>
    <property type="match status" value="1"/>
</dbReference>
<name>A0ABD5NXP4_9EURY</name>
<dbReference type="EMBL" id="JBHSDJ010000013">
    <property type="protein sequence ID" value="MFC4246530.1"/>
    <property type="molecule type" value="Genomic_DNA"/>
</dbReference>
<keyword evidence="2" id="KW-0521">NADP</keyword>
<sequence>MVSTVVSRAGLEIPTVGLGTWRMTGHTCRRAVETALELGYRHVDTAQKYGNEREVGIAISASDVSREELFLTTKVWGRNARYDDVLESTKASLDRLGVDYVDLLLVHWPNPLVDVAETMAAMNDLHEEGLVRAIGVSNFSVDQLQKAQRASDLPLLTNQVQFHPYEPQRELLAYCQDEEIVLTAYSPLAHGGVVHDDTLTEIGWRYGVSPAQVAIRWAIQHAGVIAIPKAASREHLAENVDVFDFELTRSEMAEITNASSLRSGLAWLRGRL</sequence>
<evidence type="ECO:0000259" key="4">
    <source>
        <dbReference type="Pfam" id="PF00248"/>
    </source>
</evidence>
<dbReference type="PANTHER" id="PTHR43827:SF3">
    <property type="entry name" value="NADP-DEPENDENT OXIDOREDUCTASE DOMAIN-CONTAINING PROTEIN"/>
    <property type="match status" value="1"/>
</dbReference>
<dbReference type="PROSITE" id="PS00062">
    <property type="entry name" value="ALDOKETO_REDUCTASE_2"/>
    <property type="match status" value="1"/>
</dbReference>
<dbReference type="Gene3D" id="3.20.20.100">
    <property type="entry name" value="NADP-dependent oxidoreductase domain"/>
    <property type="match status" value="1"/>
</dbReference>
<evidence type="ECO:0000256" key="1">
    <source>
        <dbReference type="ARBA" id="ARBA00007905"/>
    </source>
</evidence>
<evidence type="ECO:0000256" key="2">
    <source>
        <dbReference type="ARBA" id="ARBA00022857"/>
    </source>
</evidence>
<evidence type="ECO:0000313" key="6">
    <source>
        <dbReference type="Proteomes" id="UP001595821"/>
    </source>
</evidence>